<proteinExistence type="predicted"/>
<organism evidence="1 2">
    <name type="scientific">Actinoplanes sichuanensis</name>
    <dbReference type="NCBI Taxonomy" id="512349"/>
    <lineage>
        <taxon>Bacteria</taxon>
        <taxon>Bacillati</taxon>
        <taxon>Actinomycetota</taxon>
        <taxon>Actinomycetes</taxon>
        <taxon>Micromonosporales</taxon>
        <taxon>Micromonosporaceae</taxon>
        <taxon>Actinoplanes</taxon>
    </lineage>
</organism>
<sequence>MRGRSSWSRLTMAAAFGLVILATGALPGIGPGLLAVCTGSGCGWAEFLNSRTDTRSCRRHPRGLRKFATSGMEITPDCQTCGKRLPSFRYAREENTLSRLRCAQHGGG</sequence>
<evidence type="ECO:0000313" key="2">
    <source>
        <dbReference type="Proteomes" id="UP001597183"/>
    </source>
</evidence>
<dbReference type="Proteomes" id="UP001597183">
    <property type="component" value="Unassembled WGS sequence"/>
</dbReference>
<reference evidence="2" key="1">
    <citation type="journal article" date="2019" name="Int. J. Syst. Evol. Microbiol.">
        <title>The Global Catalogue of Microorganisms (GCM) 10K type strain sequencing project: providing services to taxonomists for standard genome sequencing and annotation.</title>
        <authorList>
            <consortium name="The Broad Institute Genomics Platform"/>
            <consortium name="The Broad Institute Genome Sequencing Center for Infectious Disease"/>
            <person name="Wu L."/>
            <person name="Ma J."/>
        </authorList>
    </citation>
    <scope>NUCLEOTIDE SEQUENCE [LARGE SCALE GENOMIC DNA]</scope>
    <source>
        <strain evidence="2">CCM 7526</strain>
    </source>
</reference>
<evidence type="ECO:0000313" key="1">
    <source>
        <dbReference type="EMBL" id="MFD1366480.1"/>
    </source>
</evidence>
<dbReference type="EMBL" id="JBHTMK010000018">
    <property type="protein sequence ID" value="MFD1366480.1"/>
    <property type="molecule type" value="Genomic_DNA"/>
</dbReference>
<protein>
    <submittedName>
        <fullName evidence="1">Uncharacterized protein</fullName>
    </submittedName>
</protein>
<keyword evidence="2" id="KW-1185">Reference proteome</keyword>
<dbReference type="RefSeq" id="WP_317793240.1">
    <property type="nucleotide sequence ID" value="NZ_AP028461.1"/>
</dbReference>
<gene>
    <name evidence="1" type="ORF">ACFQ5G_14090</name>
</gene>
<accession>A0ABW4A8B9</accession>
<comment type="caution">
    <text evidence="1">The sequence shown here is derived from an EMBL/GenBank/DDBJ whole genome shotgun (WGS) entry which is preliminary data.</text>
</comment>
<name>A0ABW4A8B9_9ACTN</name>